<protein>
    <submittedName>
        <fullName evidence="7">Polysaccharide biosynthesis protein</fullName>
    </submittedName>
</protein>
<accession>A0A371P321</accession>
<evidence type="ECO:0000313" key="7">
    <source>
        <dbReference type="EMBL" id="REK70344.1"/>
    </source>
</evidence>
<feature type="transmembrane region" description="Helical" evidence="6">
    <location>
        <begin position="225"/>
        <end position="248"/>
    </location>
</feature>
<organism evidence="7 8">
    <name type="scientific">Aeromicrobium endophyticum</name>
    <dbReference type="NCBI Taxonomy" id="2292704"/>
    <lineage>
        <taxon>Bacteria</taxon>
        <taxon>Bacillati</taxon>
        <taxon>Actinomycetota</taxon>
        <taxon>Actinomycetes</taxon>
        <taxon>Propionibacteriales</taxon>
        <taxon>Nocardioidaceae</taxon>
        <taxon>Aeromicrobium</taxon>
    </lineage>
</organism>
<evidence type="ECO:0000313" key="8">
    <source>
        <dbReference type="Proteomes" id="UP000265581"/>
    </source>
</evidence>
<reference evidence="7 8" key="1">
    <citation type="submission" date="2018-08" db="EMBL/GenBank/DDBJ databases">
        <title>Aeromicrobium sp. M2KJ-4, whole genome shotgun sequence.</title>
        <authorList>
            <person name="Tuo L."/>
        </authorList>
    </citation>
    <scope>NUCLEOTIDE SEQUENCE [LARGE SCALE GENOMIC DNA]</scope>
    <source>
        <strain evidence="7 8">M2KJ-4</strain>
    </source>
</reference>
<proteinExistence type="predicted"/>
<feature type="transmembrane region" description="Helical" evidence="6">
    <location>
        <begin position="300"/>
        <end position="321"/>
    </location>
</feature>
<dbReference type="PANTHER" id="PTHR30250:SF11">
    <property type="entry name" value="O-ANTIGEN TRANSPORTER-RELATED"/>
    <property type="match status" value="1"/>
</dbReference>
<keyword evidence="2" id="KW-1003">Cell membrane</keyword>
<keyword evidence="3 6" id="KW-0812">Transmembrane</keyword>
<feature type="transmembrane region" description="Helical" evidence="6">
    <location>
        <begin position="62"/>
        <end position="83"/>
    </location>
</feature>
<evidence type="ECO:0000256" key="5">
    <source>
        <dbReference type="ARBA" id="ARBA00023136"/>
    </source>
</evidence>
<feature type="transmembrane region" description="Helical" evidence="6">
    <location>
        <begin position="21"/>
        <end position="41"/>
    </location>
</feature>
<sequence>MNIAVYGFNIVAARILDTRDLGALTALFGILLVGTVAAFGLQATTARRIATSPQEVDQIIGASLRLTMAVAAGVGLAVAASSIGLTPALKLSSYWPVVLAGAALVPLTIMGTLSGIAQGQSRWGTLTAIYLGNGVGRLVGGTVAMLIDPSPTSAMVGIAIGSWLPIVAGAPLMIGHWTMAARGTGRHLLREVTMSTHALLAYFVLSNMDALIARNRLGEHDSGLYASGLILAKAALFLPQFVSVVLFPDLARSTDDRARLRAVSIVAGMGALAVAATVALPDVAQILTGGSKYAEVSDRLWLFAVSGSSLAIVHLLVFDALARRAHGIVVMIWVAVAAVLAITYGVGVGLTGLVVTMATVSAALAVVVYAAPVLGRDTADRLG</sequence>
<dbReference type="AlphaFoldDB" id="A0A371P321"/>
<keyword evidence="8" id="KW-1185">Reference proteome</keyword>
<gene>
    <name evidence="7" type="ORF">DX116_14460</name>
</gene>
<dbReference type="PANTHER" id="PTHR30250">
    <property type="entry name" value="PST FAMILY PREDICTED COLANIC ACID TRANSPORTER"/>
    <property type="match status" value="1"/>
</dbReference>
<keyword evidence="4 6" id="KW-1133">Transmembrane helix</keyword>
<evidence type="ECO:0000256" key="6">
    <source>
        <dbReference type="SAM" id="Phobius"/>
    </source>
</evidence>
<feature type="transmembrane region" description="Helical" evidence="6">
    <location>
        <begin position="353"/>
        <end position="374"/>
    </location>
</feature>
<evidence type="ECO:0000256" key="3">
    <source>
        <dbReference type="ARBA" id="ARBA00022692"/>
    </source>
</evidence>
<dbReference type="GO" id="GO:0005886">
    <property type="term" value="C:plasma membrane"/>
    <property type="evidence" value="ECO:0007669"/>
    <property type="project" value="UniProtKB-SubCell"/>
</dbReference>
<feature type="transmembrane region" description="Helical" evidence="6">
    <location>
        <begin position="128"/>
        <end position="147"/>
    </location>
</feature>
<evidence type="ECO:0000256" key="4">
    <source>
        <dbReference type="ARBA" id="ARBA00022989"/>
    </source>
</evidence>
<dbReference type="EMBL" id="QUBR01000002">
    <property type="protein sequence ID" value="REK70344.1"/>
    <property type="molecule type" value="Genomic_DNA"/>
</dbReference>
<dbReference type="Proteomes" id="UP000265581">
    <property type="component" value="Unassembled WGS sequence"/>
</dbReference>
<comment type="caution">
    <text evidence="7">The sequence shown here is derived from an EMBL/GenBank/DDBJ whole genome shotgun (WGS) entry which is preliminary data.</text>
</comment>
<feature type="transmembrane region" description="Helical" evidence="6">
    <location>
        <begin position="95"/>
        <end position="116"/>
    </location>
</feature>
<dbReference type="InterPro" id="IPR050833">
    <property type="entry name" value="Poly_Biosynth_Transport"/>
</dbReference>
<feature type="transmembrane region" description="Helical" evidence="6">
    <location>
        <begin position="260"/>
        <end position="280"/>
    </location>
</feature>
<feature type="transmembrane region" description="Helical" evidence="6">
    <location>
        <begin position="328"/>
        <end position="347"/>
    </location>
</feature>
<evidence type="ECO:0000256" key="1">
    <source>
        <dbReference type="ARBA" id="ARBA00004651"/>
    </source>
</evidence>
<evidence type="ECO:0000256" key="2">
    <source>
        <dbReference type="ARBA" id="ARBA00022475"/>
    </source>
</evidence>
<comment type="subcellular location">
    <subcellularLocation>
        <location evidence="1">Cell membrane</location>
        <topology evidence="1">Multi-pass membrane protein</topology>
    </subcellularLocation>
</comment>
<keyword evidence="5 6" id="KW-0472">Membrane</keyword>
<name>A0A371P321_9ACTN</name>
<feature type="transmembrane region" description="Helical" evidence="6">
    <location>
        <begin position="153"/>
        <end position="175"/>
    </location>
</feature>